<dbReference type="RefSeq" id="XP_058306471.1">
    <property type="nucleotide sequence ID" value="XM_058454222.1"/>
</dbReference>
<evidence type="ECO:0000256" key="2">
    <source>
        <dbReference type="ARBA" id="ARBA00022737"/>
    </source>
</evidence>
<dbReference type="PROSITE" id="PS50157">
    <property type="entry name" value="ZINC_FINGER_C2H2_2"/>
    <property type="match status" value="1"/>
</dbReference>
<dbReference type="GO" id="GO:0008270">
    <property type="term" value="F:zinc ion binding"/>
    <property type="evidence" value="ECO:0007669"/>
    <property type="project" value="UniProtKB-KW"/>
</dbReference>
<dbReference type="Gene3D" id="3.30.160.60">
    <property type="entry name" value="Classic Zinc Finger"/>
    <property type="match status" value="1"/>
</dbReference>
<dbReference type="SUPFAM" id="SSF57667">
    <property type="entry name" value="beta-beta-alpha zinc fingers"/>
    <property type="match status" value="1"/>
</dbReference>
<evidence type="ECO:0000256" key="5">
    <source>
        <dbReference type="PROSITE-ProRule" id="PRU00042"/>
    </source>
</evidence>
<sequence>MQSSFSYTDSYSSSPGDMDFFFHGPQPPVYDNLRDLDSASPFTVSEVVPDVSSFPNSFTSSPYMVPTMNDYGHVYEAAVMATSLPSSASSCCESSYGGSRNQAEEVPMPNMQMGSFDDSCPDSSQSKPAKPFGCDNCGKSFTRFADLKRHQSSVHFPVFRNCPIEHCSRKGSNGFPRQDHLVEHLRSYHHMDLPKRRALKRSSKDA</sequence>
<evidence type="ECO:0000259" key="6">
    <source>
        <dbReference type="PROSITE" id="PS50157"/>
    </source>
</evidence>
<dbReference type="InterPro" id="IPR036236">
    <property type="entry name" value="Znf_C2H2_sf"/>
</dbReference>
<keyword evidence="1" id="KW-0479">Metal-binding</keyword>
<dbReference type="SMART" id="SM00355">
    <property type="entry name" value="ZnF_C2H2"/>
    <property type="match status" value="2"/>
</dbReference>
<dbReference type="Pfam" id="PF00096">
    <property type="entry name" value="zf-C2H2"/>
    <property type="match status" value="1"/>
</dbReference>
<keyword evidence="2" id="KW-0677">Repeat</keyword>
<dbReference type="FunFam" id="3.30.160.60:FF:000100">
    <property type="entry name" value="Zinc finger 45-like"/>
    <property type="match status" value="1"/>
</dbReference>
<dbReference type="InterPro" id="IPR013087">
    <property type="entry name" value="Znf_C2H2_type"/>
</dbReference>
<keyword evidence="3 5" id="KW-0863">Zinc-finger</keyword>
<evidence type="ECO:0000313" key="7">
    <source>
        <dbReference type="EMBL" id="KAJ5198043.1"/>
    </source>
</evidence>
<proteinExistence type="predicted"/>
<dbReference type="PROSITE" id="PS00028">
    <property type="entry name" value="ZINC_FINGER_C2H2_1"/>
    <property type="match status" value="1"/>
</dbReference>
<name>A0A9W9JJF4_9EURO</name>
<comment type="caution">
    <text evidence="7">The sequence shown here is derived from an EMBL/GenBank/DDBJ whole genome shotgun (WGS) entry which is preliminary data.</text>
</comment>
<feature type="domain" description="C2H2-type" evidence="6">
    <location>
        <begin position="132"/>
        <end position="155"/>
    </location>
</feature>
<evidence type="ECO:0000256" key="3">
    <source>
        <dbReference type="ARBA" id="ARBA00022771"/>
    </source>
</evidence>
<dbReference type="EMBL" id="JAPQKR010000014">
    <property type="protein sequence ID" value="KAJ5198043.1"/>
    <property type="molecule type" value="Genomic_DNA"/>
</dbReference>
<keyword evidence="8" id="KW-1185">Reference proteome</keyword>
<dbReference type="GeneID" id="83181523"/>
<dbReference type="Proteomes" id="UP001150904">
    <property type="component" value="Unassembled WGS sequence"/>
</dbReference>
<gene>
    <name evidence="7" type="ORF">N7498_007160</name>
</gene>
<dbReference type="AlphaFoldDB" id="A0A9W9JJF4"/>
<organism evidence="7 8">
    <name type="scientific">Penicillium cinerascens</name>
    <dbReference type="NCBI Taxonomy" id="70096"/>
    <lineage>
        <taxon>Eukaryota</taxon>
        <taxon>Fungi</taxon>
        <taxon>Dikarya</taxon>
        <taxon>Ascomycota</taxon>
        <taxon>Pezizomycotina</taxon>
        <taxon>Eurotiomycetes</taxon>
        <taxon>Eurotiomycetidae</taxon>
        <taxon>Eurotiales</taxon>
        <taxon>Aspergillaceae</taxon>
        <taxon>Penicillium</taxon>
    </lineage>
</organism>
<evidence type="ECO:0000313" key="8">
    <source>
        <dbReference type="Proteomes" id="UP001150904"/>
    </source>
</evidence>
<reference evidence="7" key="1">
    <citation type="submission" date="2022-12" db="EMBL/GenBank/DDBJ databases">
        <authorList>
            <person name="Petersen C."/>
        </authorList>
    </citation>
    <scope>NUCLEOTIDE SEQUENCE</scope>
    <source>
        <strain evidence="7">IBT 15544</strain>
    </source>
</reference>
<dbReference type="OrthoDB" id="2687452at2759"/>
<keyword evidence="4" id="KW-0862">Zinc</keyword>
<reference evidence="7" key="2">
    <citation type="journal article" date="2023" name="IMA Fungus">
        <title>Comparative genomic study of the Penicillium genus elucidates a diverse pangenome and 15 lateral gene transfer events.</title>
        <authorList>
            <person name="Petersen C."/>
            <person name="Sorensen T."/>
            <person name="Nielsen M.R."/>
            <person name="Sondergaard T.E."/>
            <person name="Sorensen J.L."/>
            <person name="Fitzpatrick D.A."/>
            <person name="Frisvad J.C."/>
            <person name="Nielsen K.L."/>
        </authorList>
    </citation>
    <scope>NUCLEOTIDE SEQUENCE</scope>
    <source>
        <strain evidence="7">IBT 15544</strain>
    </source>
</reference>
<accession>A0A9W9JJF4</accession>
<evidence type="ECO:0000256" key="1">
    <source>
        <dbReference type="ARBA" id="ARBA00022723"/>
    </source>
</evidence>
<evidence type="ECO:0000256" key="4">
    <source>
        <dbReference type="ARBA" id="ARBA00022833"/>
    </source>
</evidence>
<protein>
    <recommendedName>
        <fullName evidence="6">C2H2-type domain-containing protein</fullName>
    </recommendedName>
</protein>